<accession>A0AAD9G5B1</accession>
<sequence length="227" mass="25655">MRRVQAMPTLSGVIQVPDMEEMSVEFDMRSNRSLSSSFYFTCTDRLGRDFAEISMGSVRAADHVEVTKKDLKKIRKALDRAVKQERKEARKLQKLARKSDRSSRTRGSSTSSRIALLSATVSDCSVTSDQEILAEIWAMRPSTLMDDESDDELPEIDAELADTRPTEFLFFTGCPDDTNLRELDVGYRRLRSNSRATRYPATPSYATTIPVNPTLVADMPPLFVPRF</sequence>
<keyword evidence="3" id="KW-1185">Reference proteome</keyword>
<organism evidence="2 3">
    <name type="scientific">Phytophthora citrophthora</name>
    <dbReference type="NCBI Taxonomy" id="4793"/>
    <lineage>
        <taxon>Eukaryota</taxon>
        <taxon>Sar</taxon>
        <taxon>Stramenopiles</taxon>
        <taxon>Oomycota</taxon>
        <taxon>Peronosporomycetes</taxon>
        <taxon>Peronosporales</taxon>
        <taxon>Peronosporaceae</taxon>
        <taxon>Phytophthora</taxon>
    </lineage>
</organism>
<dbReference type="EMBL" id="JASMQC010000031">
    <property type="protein sequence ID" value="KAK1932100.1"/>
    <property type="molecule type" value="Genomic_DNA"/>
</dbReference>
<evidence type="ECO:0000313" key="2">
    <source>
        <dbReference type="EMBL" id="KAK1932100.1"/>
    </source>
</evidence>
<dbReference type="AlphaFoldDB" id="A0AAD9G5B1"/>
<proteinExistence type="predicted"/>
<gene>
    <name evidence="2" type="ORF">P3T76_012600</name>
</gene>
<comment type="caution">
    <text evidence="2">The sequence shown here is derived from an EMBL/GenBank/DDBJ whole genome shotgun (WGS) entry which is preliminary data.</text>
</comment>
<feature type="region of interest" description="Disordered" evidence="1">
    <location>
        <begin position="89"/>
        <end position="109"/>
    </location>
</feature>
<name>A0AAD9G5B1_9STRA</name>
<protein>
    <submittedName>
        <fullName evidence="2">Uncharacterized protein</fullName>
    </submittedName>
</protein>
<evidence type="ECO:0000256" key="1">
    <source>
        <dbReference type="SAM" id="MobiDB-lite"/>
    </source>
</evidence>
<dbReference type="Proteomes" id="UP001259832">
    <property type="component" value="Unassembled WGS sequence"/>
</dbReference>
<reference evidence="2" key="1">
    <citation type="submission" date="2023-08" db="EMBL/GenBank/DDBJ databases">
        <title>Reference Genome Resource for the Citrus Pathogen Phytophthora citrophthora.</title>
        <authorList>
            <person name="Moller H."/>
            <person name="Coetzee B."/>
            <person name="Rose L.J."/>
            <person name="Van Niekerk J.M."/>
        </authorList>
    </citation>
    <scope>NUCLEOTIDE SEQUENCE</scope>
    <source>
        <strain evidence="2">STE-U-9442</strain>
    </source>
</reference>
<evidence type="ECO:0000313" key="3">
    <source>
        <dbReference type="Proteomes" id="UP001259832"/>
    </source>
</evidence>
<feature type="compositionally biased region" description="Basic and acidic residues" evidence="1">
    <location>
        <begin position="89"/>
        <end position="103"/>
    </location>
</feature>